<evidence type="ECO:0000256" key="4">
    <source>
        <dbReference type="HAMAP-Rule" id="MF_00528"/>
    </source>
</evidence>
<reference evidence="6" key="1">
    <citation type="submission" date="2006-11" db="EMBL/GenBank/DDBJ databases">
        <title>Sequence of Campylobacter fetus subsp. fetus 82-40.</title>
        <authorList>
            <person name="Fouts D.E."/>
            <person name="Nelson K.E."/>
        </authorList>
    </citation>
    <scope>NUCLEOTIDE SEQUENCE [LARGE SCALE GENOMIC DNA]</scope>
    <source>
        <strain evidence="6">82-40</strain>
    </source>
</reference>
<protein>
    <recommendedName>
        <fullName evidence="4">Nucleoside triphosphate pyrophosphatase</fullName>
        <ecNumber evidence="4">3.6.1.9</ecNumber>
    </recommendedName>
    <alternativeName>
        <fullName evidence="4">Nucleotide pyrophosphatase</fullName>
        <shortName evidence="4">Nucleotide PPase</shortName>
    </alternativeName>
</protein>
<dbReference type="NCBIfam" id="TIGR00172">
    <property type="entry name" value="maf"/>
    <property type="match status" value="1"/>
</dbReference>
<dbReference type="NCBIfam" id="NF003141">
    <property type="entry name" value="PRK04056.1"/>
    <property type="match status" value="1"/>
</dbReference>
<dbReference type="Gene3D" id="3.90.950.10">
    <property type="match status" value="1"/>
</dbReference>
<dbReference type="PIRSF" id="PIRSF006305">
    <property type="entry name" value="Maf"/>
    <property type="match status" value="1"/>
</dbReference>
<evidence type="ECO:0000313" key="6">
    <source>
        <dbReference type="Proteomes" id="UP000000760"/>
    </source>
</evidence>
<proteinExistence type="inferred from homology"/>
<comment type="catalytic activity">
    <reaction evidence="4">
        <text>a ribonucleoside 5'-triphosphate + H2O = a ribonucleoside 5'-phosphate + diphosphate + H(+)</text>
        <dbReference type="Rhea" id="RHEA:23996"/>
        <dbReference type="ChEBI" id="CHEBI:15377"/>
        <dbReference type="ChEBI" id="CHEBI:15378"/>
        <dbReference type="ChEBI" id="CHEBI:33019"/>
        <dbReference type="ChEBI" id="CHEBI:58043"/>
        <dbReference type="ChEBI" id="CHEBI:61557"/>
        <dbReference type="EC" id="3.6.1.9"/>
    </reaction>
</comment>
<dbReference type="AlphaFoldDB" id="A0RPR2"/>
<dbReference type="HOGENOM" id="CLU_040416_2_2_7"/>
<dbReference type="GO" id="GO:0009117">
    <property type="term" value="P:nucleotide metabolic process"/>
    <property type="evidence" value="ECO:0007669"/>
    <property type="project" value="UniProtKB-KW"/>
</dbReference>
<comment type="caution">
    <text evidence="4">Lacks conserved residue(s) required for the propagation of feature annotation.</text>
</comment>
<dbReference type="GO" id="GO:0047429">
    <property type="term" value="F:nucleoside triphosphate diphosphatase activity"/>
    <property type="evidence" value="ECO:0007669"/>
    <property type="project" value="UniProtKB-EC"/>
</dbReference>
<comment type="similarity">
    <text evidence="4">Belongs to the Maf family.</text>
</comment>
<dbReference type="SUPFAM" id="SSF52972">
    <property type="entry name" value="ITPase-like"/>
    <property type="match status" value="1"/>
</dbReference>
<evidence type="ECO:0000313" key="5">
    <source>
        <dbReference type="EMBL" id="ABK82480.1"/>
    </source>
</evidence>
<dbReference type="PANTHER" id="PTHR43213">
    <property type="entry name" value="BIFUNCTIONAL DTTP/UTP PYROPHOSPHATASE/METHYLTRANSFERASE PROTEIN-RELATED"/>
    <property type="match status" value="1"/>
</dbReference>
<name>A0RPR2_CAMFF</name>
<feature type="active site" description="Proton acceptor" evidence="4">
    <location>
        <position position="70"/>
    </location>
</feature>
<dbReference type="EMBL" id="CP000487">
    <property type="protein sequence ID" value="ABK82480.1"/>
    <property type="molecule type" value="Genomic_DNA"/>
</dbReference>
<dbReference type="GO" id="GO:0005737">
    <property type="term" value="C:cytoplasm"/>
    <property type="evidence" value="ECO:0007669"/>
    <property type="project" value="UniProtKB-SubCell"/>
</dbReference>
<dbReference type="KEGG" id="cff:CFF8240_1031"/>
<keyword evidence="4" id="KW-0963">Cytoplasm</keyword>
<dbReference type="EC" id="3.6.1.9" evidence="4"/>
<dbReference type="Pfam" id="PF02545">
    <property type="entry name" value="Maf"/>
    <property type="match status" value="1"/>
</dbReference>
<comment type="catalytic activity">
    <reaction evidence="4">
        <text>a 2'-deoxyribonucleoside 5'-triphosphate + H2O = a 2'-deoxyribonucleoside 5'-phosphate + diphosphate + H(+)</text>
        <dbReference type="Rhea" id="RHEA:44644"/>
        <dbReference type="ChEBI" id="CHEBI:15377"/>
        <dbReference type="ChEBI" id="CHEBI:15378"/>
        <dbReference type="ChEBI" id="CHEBI:33019"/>
        <dbReference type="ChEBI" id="CHEBI:61560"/>
        <dbReference type="ChEBI" id="CHEBI:65317"/>
        <dbReference type="EC" id="3.6.1.9"/>
    </reaction>
</comment>
<dbReference type="HAMAP" id="MF_00528">
    <property type="entry name" value="Maf"/>
    <property type="match status" value="1"/>
</dbReference>
<accession>A0RPR2</accession>
<evidence type="ECO:0000256" key="1">
    <source>
        <dbReference type="ARBA" id="ARBA00001968"/>
    </source>
</evidence>
<dbReference type="InterPro" id="IPR029001">
    <property type="entry name" value="ITPase-like_fam"/>
</dbReference>
<keyword evidence="2 4" id="KW-0378">Hydrolase</keyword>
<evidence type="ECO:0000256" key="2">
    <source>
        <dbReference type="ARBA" id="ARBA00022801"/>
    </source>
</evidence>
<sequence>MMIILASSSPSRANILSQFNIEFKQIIMEYDESSIPKTSAKSYSMNVVTEKSKQFFSKFKDEFANVLFADSSVICNNIILNKAKDIDEARWMLNLQSGNFTSVYTAMKFFGNKFCIDMLSVATYKFNIFDKDDMQNYLSSGLWQKKAGAMMIEGFNEKYIQKSYGNKQTAMGLDIKSLKVFL</sequence>
<keyword evidence="3 4" id="KW-0546">Nucleotide metabolism</keyword>
<dbReference type="Proteomes" id="UP000000760">
    <property type="component" value="Chromosome"/>
</dbReference>
<comment type="subcellular location">
    <subcellularLocation>
        <location evidence="4">Cytoplasm</location>
    </subcellularLocation>
</comment>
<comment type="function">
    <text evidence="4">Nucleoside triphosphate pyrophosphatase. May have a dual role in cell division arrest and in preventing the incorporation of modified nucleotides into cellular nucleic acids.</text>
</comment>
<dbReference type="InterPro" id="IPR003697">
    <property type="entry name" value="Maf-like"/>
</dbReference>
<gene>
    <name evidence="5" type="ordered locus">CFF8240_1031</name>
</gene>
<evidence type="ECO:0000256" key="3">
    <source>
        <dbReference type="ARBA" id="ARBA00023080"/>
    </source>
</evidence>
<dbReference type="PANTHER" id="PTHR43213:SF5">
    <property type="entry name" value="BIFUNCTIONAL DTTP_UTP PYROPHOSPHATASE_METHYLTRANSFERASE PROTEIN-RELATED"/>
    <property type="match status" value="1"/>
</dbReference>
<organism evidence="5 6">
    <name type="scientific">Campylobacter fetus subsp. fetus (strain 82-40)</name>
    <dbReference type="NCBI Taxonomy" id="360106"/>
    <lineage>
        <taxon>Bacteria</taxon>
        <taxon>Pseudomonadati</taxon>
        <taxon>Campylobacterota</taxon>
        <taxon>Epsilonproteobacteria</taxon>
        <taxon>Campylobacterales</taxon>
        <taxon>Campylobacteraceae</taxon>
        <taxon>Campylobacter</taxon>
    </lineage>
</organism>
<comment type="cofactor">
    <cofactor evidence="1 4">
        <name>a divalent metal cation</name>
        <dbReference type="ChEBI" id="CHEBI:60240"/>
    </cofactor>
</comment>
<dbReference type="eggNOG" id="COG0424">
    <property type="taxonomic scope" value="Bacteria"/>
</dbReference>